<accession>A0A0L0DTD2</accession>
<protein>
    <submittedName>
        <fullName evidence="2">Uncharacterized protein</fullName>
    </submittedName>
</protein>
<dbReference type="RefSeq" id="XP_013761343.1">
    <property type="nucleotide sequence ID" value="XM_013905889.1"/>
</dbReference>
<dbReference type="AlphaFoldDB" id="A0A0L0DTD2"/>
<dbReference type="GeneID" id="25561560"/>
<dbReference type="Proteomes" id="UP000054408">
    <property type="component" value="Unassembled WGS sequence"/>
</dbReference>
<dbReference type="EMBL" id="GL349439">
    <property type="protein sequence ID" value="KNC55569.1"/>
    <property type="molecule type" value="Genomic_DNA"/>
</dbReference>
<evidence type="ECO:0000313" key="3">
    <source>
        <dbReference type="Proteomes" id="UP000054408"/>
    </source>
</evidence>
<sequence>MGGVAGARGGRLPPLPLPKQGGVGGAGSGGPGSGGGAWWRQWLRLGPAKPKKVYRHGSTERFPGQKLVVASFLIGAGVVTAATYANYLASSGSIHAAGEESGVFDAREGDAYAMDYRARSTSRTTSTKLPGDLPPPPDGFQWVWVARFGSALLLPVGWTYTPMLTAESSTLLLTRSPLAPRSSGAQYDVGLSVRVVRTAPTFYADFKQTIAAEYGAGNTQGLTLVSQFDAGASASPYPFLLQGALLRDNVMGANYMNVVWYNRETQATWILIFEAPAGEWEAVWNAFGNVMCTKLRLNPQF</sequence>
<organism evidence="2 3">
    <name type="scientific">Thecamonas trahens ATCC 50062</name>
    <dbReference type="NCBI Taxonomy" id="461836"/>
    <lineage>
        <taxon>Eukaryota</taxon>
        <taxon>Apusozoa</taxon>
        <taxon>Apusomonadida</taxon>
        <taxon>Apusomonadidae</taxon>
        <taxon>Thecamonas</taxon>
    </lineage>
</organism>
<name>A0A0L0DTD2_THETB</name>
<gene>
    <name evidence="2" type="ORF">AMSG_01833</name>
</gene>
<feature type="compositionally biased region" description="Gly residues" evidence="1">
    <location>
        <begin position="21"/>
        <end position="34"/>
    </location>
</feature>
<keyword evidence="3" id="KW-1185">Reference proteome</keyword>
<evidence type="ECO:0000256" key="1">
    <source>
        <dbReference type="SAM" id="MobiDB-lite"/>
    </source>
</evidence>
<reference evidence="2 3" key="1">
    <citation type="submission" date="2010-05" db="EMBL/GenBank/DDBJ databases">
        <title>The Genome Sequence of Thecamonas trahens ATCC 50062.</title>
        <authorList>
            <consortium name="The Broad Institute Genome Sequencing Platform"/>
            <person name="Russ C."/>
            <person name="Cuomo C."/>
            <person name="Shea T."/>
            <person name="Young S.K."/>
            <person name="Zeng Q."/>
            <person name="Koehrsen M."/>
            <person name="Haas B."/>
            <person name="Borodovsky M."/>
            <person name="Guigo R."/>
            <person name="Alvarado L."/>
            <person name="Berlin A."/>
            <person name="Bochicchio J."/>
            <person name="Borenstein D."/>
            <person name="Chapman S."/>
            <person name="Chen Z."/>
            <person name="Freedman E."/>
            <person name="Gellesch M."/>
            <person name="Goldberg J."/>
            <person name="Griggs A."/>
            <person name="Gujja S."/>
            <person name="Heilman E."/>
            <person name="Heiman D."/>
            <person name="Hepburn T."/>
            <person name="Howarth C."/>
            <person name="Jen D."/>
            <person name="Larson L."/>
            <person name="Mehta T."/>
            <person name="Park D."/>
            <person name="Pearson M."/>
            <person name="Roberts A."/>
            <person name="Saif S."/>
            <person name="Shenoy N."/>
            <person name="Sisk P."/>
            <person name="Stolte C."/>
            <person name="Sykes S."/>
            <person name="Thomson T."/>
            <person name="Walk T."/>
            <person name="White J."/>
            <person name="Yandava C."/>
            <person name="Burger G."/>
            <person name="Gray M.W."/>
            <person name="Holland P.W.H."/>
            <person name="King N."/>
            <person name="Lang F.B.F."/>
            <person name="Roger A.J."/>
            <person name="Ruiz-Trillo I."/>
            <person name="Lander E."/>
            <person name="Nusbaum C."/>
        </authorList>
    </citation>
    <scope>NUCLEOTIDE SEQUENCE [LARGE SCALE GENOMIC DNA]</scope>
    <source>
        <strain evidence="2 3">ATCC 50062</strain>
    </source>
</reference>
<feature type="region of interest" description="Disordered" evidence="1">
    <location>
        <begin position="1"/>
        <end position="34"/>
    </location>
</feature>
<evidence type="ECO:0000313" key="2">
    <source>
        <dbReference type="EMBL" id="KNC55569.1"/>
    </source>
</evidence>
<proteinExistence type="predicted"/>